<evidence type="ECO:0000256" key="6">
    <source>
        <dbReference type="ARBA" id="ARBA00022660"/>
    </source>
</evidence>
<dbReference type="Proteomes" id="UP000295543">
    <property type="component" value="Unassembled WGS sequence"/>
</dbReference>
<dbReference type="InterPro" id="IPR006333">
    <property type="entry name" value="Cyt_o_ubiquinol_oxidase_su2"/>
</dbReference>
<accession>A0A4R5UCW7</accession>
<evidence type="ECO:0000256" key="2">
    <source>
        <dbReference type="ARBA" id="ARBA00007866"/>
    </source>
</evidence>
<dbReference type="PANTHER" id="PTHR22888">
    <property type="entry name" value="CYTOCHROME C OXIDASE, SUBUNIT II"/>
    <property type="match status" value="1"/>
</dbReference>
<feature type="transmembrane region" description="Helical" evidence="20">
    <location>
        <begin position="83"/>
        <end position="105"/>
    </location>
</feature>
<evidence type="ECO:0000256" key="3">
    <source>
        <dbReference type="ARBA" id="ARBA00014692"/>
    </source>
</evidence>
<feature type="transmembrane region" description="Helical" evidence="20">
    <location>
        <begin position="39"/>
        <end position="62"/>
    </location>
</feature>
<evidence type="ECO:0000256" key="11">
    <source>
        <dbReference type="ARBA" id="ARBA00023002"/>
    </source>
</evidence>
<evidence type="ECO:0000256" key="16">
    <source>
        <dbReference type="ARBA" id="ARBA00030198"/>
    </source>
</evidence>
<dbReference type="InterPro" id="IPR034227">
    <property type="entry name" value="CuRO_UO_II"/>
</dbReference>
<dbReference type="InterPro" id="IPR010514">
    <property type="entry name" value="COX_ARM"/>
</dbReference>
<dbReference type="InterPro" id="IPR008972">
    <property type="entry name" value="Cupredoxin"/>
</dbReference>
<dbReference type="InterPro" id="IPR002429">
    <property type="entry name" value="CcO_II-like_C"/>
</dbReference>
<proteinExistence type="inferred from homology"/>
<organism evidence="23 24">
    <name type="scientific">Luteimonas terrae</name>
    <dbReference type="NCBI Taxonomy" id="1530191"/>
    <lineage>
        <taxon>Bacteria</taxon>
        <taxon>Pseudomonadati</taxon>
        <taxon>Pseudomonadota</taxon>
        <taxon>Gammaproteobacteria</taxon>
        <taxon>Lysobacterales</taxon>
        <taxon>Lysobacteraceae</taxon>
        <taxon>Luteimonas</taxon>
    </lineage>
</organism>
<feature type="domain" description="Cytochrome oxidase subunit II copper A binding" evidence="21">
    <location>
        <begin position="128"/>
        <end position="240"/>
    </location>
</feature>
<dbReference type="GO" id="GO:0016682">
    <property type="term" value="F:oxidoreductase activity, acting on diphenols and related substances as donors, oxygen as acceptor"/>
    <property type="evidence" value="ECO:0007669"/>
    <property type="project" value="InterPro"/>
</dbReference>
<evidence type="ECO:0000256" key="12">
    <source>
        <dbReference type="ARBA" id="ARBA00023136"/>
    </source>
</evidence>
<evidence type="ECO:0000256" key="4">
    <source>
        <dbReference type="ARBA" id="ARBA00022448"/>
    </source>
</evidence>
<dbReference type="EMBL" id="SMTG01000002">
    <property type="protein sequence ID" value="TDK32946.1"/>
    <property type="molecule type" value="Genomic_DNA"/>
</dbReference>
<dbReference type="AlphaFoldDB" id="A0A4R5UCW7"/>
<evidence type="ECO:0000256" key="14">
    <source>
        <dbReference type="ARBA" id="ARBA00023288"/>
    </source>
</evidence>
<dbReference type="GO" id="GO:0005886">
    <property type="term" value="C:plasma membrane"/>
    <property type="evidence" value="ECO:0007669"/>
    <property type="project" value="UniProtKB-SubCell"/>
</dbReference>
<gene>
    <name evidence="23" type="primary">cyoA</name>
    <name evidence="23" type="ORF">E2F49_02510</name>
</gene>
<evidence type="ECO:0000256" key="9">
    <source>
        <dbReference type="ARBA" id="ARBA00022982"/>
    </source>
</evidence>
<sequence>MKSTLRIFALLLAATVLSGCEWTVMAPSGDIAVQQRDLIVLSTVLMLLIIVPVIFLTFFFAWKYRESNKDAEYAPEWHHSTRLELIIWSAPLAIILVLGTVTWIATHKLDPYRPLDRIDANTPIPEGVEPLVVEVVAIDWKWLFFYPEQGIATINELAAPVNRPIQFKLTSSSIMNSFFVPALAGQIYAMPGMETKLHAVINKEGVYKGFSGNFSGDGFSHMRFDFHGLSEDGFDAWVAKVQADTTRLGREEYLVLERPSEREPVRYFGDVDPALFEAIVNMCVAPGSMCVHEMAHIDRSGGGGVDSQANYDRLRYDNRHADDPVAAPAATFPEAGREARGDEPQGHQPRAVSPDEPTPQPTPSNEDDDEGVKPIPPGQEPQNEGAPGKPDNDGGRTGR</sequence>
<dbReference type="CDD" id="cd04212">
    <property type="entry name" value="CuRO_UO_II"/>
    <property type="match status" value="1"/>
</dbReference>
<dbReference type="InterPro" id="IPR045187">
    <property type="entry name" value="CcO_II"/>
</dbReference>
<evidence type="ECO:0000256" key="17">
    <source>
        <dbReference type="ARBA" id="ARBA00031885"/>
    </source>
</evidence>
<keyword evidence="9" id="KW-0249">Electron transport</keyword>
<evidence type="ECO:0000256" key="13">
    <source>
        <dbReference type="ARBA" id="ARBA00023139"/>
    </source>
</evidence>
<comment type="caution">
    <text evidence="23">The sequence shown here is derived from an EMBL/GenBank/DDBJ whole genome shotgun (WGS) entry which is preliminary data.</text>
</comment>
<keyword evidence="5" id="KW-1003">Cell membrane</keyword>
<dbReference type="Pfam" id="PF06481">
    <property type="entry name" value="COX_ARM"/>
    <property type="match status" value="1"/>
</dbReference>
<dbReference type="GO" id="GO:0004129">
    <property type="term" value="F:cytochrome-c oxidase activity"/>
    <property type="evidence" value="ECO:0007669"/>
    <property type="project" value="InterPro"/>
</dbReference>
<evidence type="ECO:0000313" key="24">
    <source>
        <dbReference type="Proteomes" id="UP000295543"/>
    </source>
</evidence>
<dbReference type="OrthoDB" id="9783445at2"/>
<evidence type="ECO:0000256" key="19">
    <source>
        <dbReference type="SAM" id="MobiDB-lite"/>
    </source>
</evidence>
<evidence type="ECO:0000313" key="23">
    <source>
        <dbReference type="EMBL" id="TDK32946.1"/>
    </source>
</evidence>
<dbReference type="SUPFAM" id="SSF81464">
    <property type="entry name" value="Cytochrome c oxidase subunit II-like, transmembrane region"/>
    <property type="match status" value="1"/>
</dbReference>
<dbReference type="GO" id="GO:0005507">
    <property type="term" value="F:copper ion binding"/>
    <property type="evidence" value="ECO:0007669"/>
    <property type="project" value="InterPro"/>
</dbReference>
<evidence type="ECO:0000259" key="22">
    <source>
        <dbReference type="PROSITE" id="PS50999"/>
    </source>
</evidence>
<evidence type="ECO:0000256" key="18">
    <source>
        <dbReference type="ARBA" id="ARBA00032187"/>
    </source>
</evidence>
<reference evidence="23 24" key="1">
    <citation type="submission" date="2019-03" db="EMBL/GenBank/DDBJ databases">
        <title>Luteimonas zhaokaii sp.nov., isolated from the rectal contents of Plateau pika in Yushu, Qinghai Province, China.</title>
        <authorList>
            <person name="Zhang G."/>
        </authorList>
    </citation>
    <scope>NUCLEOTIDE SEQUENCE [LARGE SCALE GENOMIC DNA]</scope>
    <source>
        <strain evidence="23 24">THG-MD21</strain>
    </source>
</reference>
<evidence type="ECO:0000256" key="5">
    <source>
        <dbReference type="ARBA" id="ARBA00022475"/>
    </source>
</evidence>
<dbReference type="NCBIfam" id="TIGR01433">
    <property type="entry name" value="CyoA"/>
    <property type="match status" value="1"/>
</dbReference>
<dbReference type="GO" id="GO:0042773">
    <property type="term" value="P:ATP synthesis coupled electron transport"/>
    <property type="evidence" value="ECO:0007669"/>
    <property type="project" value="TreeGrafter"/>
</dbReference>
<dbReference type="Pfam" id="PF00116">
    <property type="entry name" value="COX2"/>
    <property type="match status" value="1"/>
</dbReference>
<evidence type="ECO:0000256" key="8">
    <source>
        <dbReference type="ARBA" id="ARBA00022729"/>
    </source>
</evidence>
<keyword evidence="11" id="KW-0560">Oxidoreductase</keyword>
<comment type="similarity">
    <text evidence="2">Belongs to the cytochrome c oxidase subunit 2 family.</text>
</comment>
<dbReference type="InterPro" id="IPR011759">
    <property type="entry name" value="Cyt_c_oxidase_su2_TM_dom"/>
</dbReference>
<dbReference type="RefSeq" id="WP_133392471.1">
    <property type="nucleotide sequence ID" value="NZ_SMTG01000002.1"/>
</dbReference>
<keyword evidence="13" id="KW-0564">Palmitate</keyword>
<evidence type="ECO:0000256" key="7">
    <source>
        <dbReference type="ARBA" id="ARBA00022692"/>
    </source>
</evidence>
<keyword evidence="8" id="KW-0732">Signal</keyword>
<dbReference type="SUPFAM" id="SSF49503">
    <property type="entry name" value="Cupredoxins"/>
    <property type="match status" value="1"/>
</dbReference>
<keyword evidence="12 20" id="KW-0472">Membrane</keyword>
<dbReference type="PROSITE" id="PS50999">
    <property type="entry name" value="COX2_TM"/>
    <property type="match status" value="1"/>
</dbReference>
<keyword evidence="24" id="KW-1185">Reference proteome</keyword>
<feature type="compositionally biased region" description="Basic and acidic residues" evidence="19">
    <location>
        <begin position="335"/>
        <end position="345"/>
    </location>
</feature>
<name>A0A4R5UCW7_9GAMM</name>
<comment type="subcellular location">
    <subcellularLocation>
        <location evidence="1">Cell membrane</location>
        <topology evidence="1">Multi-pass membrane protein</topology>
    </subcellularLocation>
</comment>
<keyword evidence="4" id="KW-0813">Transport</keyword>
<evidence type="ECO:0000256" key="20">
    <source>
        <dbReference type="SAM" id="Phobius"/>
    </source>
</evidence>
<dbReference type="GO" id="GO:0009486">
    <property type="term" value="F:cytochrome bo3 ubiquinol oxidase activity"/>
    <property type="evidence" value="ECO:0007669"/>
    <property type="project" value="InterPro"/>
</dbReference>
<feature type="compositionally biased region" description="Basic and acidic residues" evidence="19">
    <location>
        <begin position="390"/>
        <end position="399"/>
    </location>
</feature>
<feature type="domain" description="Cytochrome oxidase subunit II transmembrane region profile" evidence="22">
    <location>
        <begin position="16"/>
        <end position="113"/>
    </location>
</feature>
<keyword evidence="7 20" id="KW-0812">Transmembrane</keyword>
<keyword evidence="6" id="KW-0679">Respiratory chain</keyword>
<dbReference type="Gene3D" id="2.60.40.420">
    <property type="entry name" value="Cupredoxins - blue copper proteins"/>
    <property type="match status" value="1"/>
</dbReference>
<evidence type="ECO:0000259" key="21">
    <source>
        <dbReference type="PROSITE" id="PS50857"/>
    </source>
</evidence>
<dbReference type="PANTHER" id="PTHR22888:SF18">
    <property type="entry name" value="CYTOCHROME BO(3) UBIQUINOL OXIDASE SUBUNIT 2"/>
    <property type="match status" value="1"/>
</dbReference>
<dbReference type="PROSITE" id="PS51257">
    <property type="entry name" value="PROKAR_LIPOPROTEIN"/>
    <property type="match status" value="1"/>
</dbReference>
<keyword evidence="14" id="KW-0449">Lipoprotein</keyword>
<dbReference type="Gene3D" id="1.10.287.90">
    <property type="match status" value="1"/>
</dbReference>
<evidence type="ECO:0000256" key="10">
    <source>
        <dbReference type="ARBA" id="ARBA00022989"/>
    </source>
</evidence>
<evidence type="ECO:0000256" key="15">
    <source>
        <dbReference type="ARBA" id="ARBA00030074"/>
    </source>
</evidence>
<protein>
    <recommendedName>
        <fullName evidence="3">Cytochrome bo(3) ubiquinol oxidase subunit 2</fullName>
    </recommendedName>
    <alternativeName>
        <fullName evidence="18">Cytochrome o ubiquinol oxidase subunit 2</fullName>
    </alternativeName>
    <alternativeName>
        <fullName evidence="15">Oxidase bo(3) subunit 2</fullName>
    </alternativeName>
    <alternativeName>
        <fullName evidence="16">Ubiquinol oxidase polypeptide II</fullName>
    </alternativeName>
    <alternativeName>
        <fullName evidence="17">Ubiquinol oxidase subunit 2</fullName>
    </alternativeName>
</protein>
<feature type="region of interest" description="Disordered" evidence="19">
    <location>
        <begin position="319"/>
        <end position="399"/>
    </location>
</feature>
<evidence type="ECO:0000256" key="1">
    <source>
        <dbReference type="ARBA" id="ARBA00004651"/>
    </source>
</evidence>
<dbReference type="InterPro" id="IPR036257">
    <property type="entry name" value="Cyt_c_oxidase_su2_TM_sf"/>
</dbReference>
<dbReference type="PROSITE" id="PS50857">
    <property type="entry name" value="COX2_CUA"/>
    <property type="match status" value="1"/>
</dbReference>
<keyword evidence="10 20" id="KW-1133">Transmembrane helix</keyword>